<accession>A0A7J6E4P9</accession>
<keyword evidence="3" id="KW-0805">Transcription regulation</keyword>
<evidence type="ECO:0000256" key="2">
    <source>
        <dbReference type="ARBA" id="ARBA00022737"/>
    </source>
</evidence>
<reference evidence="11 12" key="1">
    <citation type="journal article" date="2020" name="bioRxiv">
        <title>Sequence and annotation of 42 cannabis genomes reveals extensive copy number variation in cannabinoid synthesis and pathogen resistance genes.</title>
        <authorList>
            <person name="Mckernan K.J."/>
            <person name="Helbert Y."/>
            <person name="Kane L.T."/>
            <person name="Ebling H."/>
            <person name="Zhang L."/>
            <person name="Liu B."/>
            <person name="Eaton Z."/>
            <person name="Mclaughlin S."/>
            <person name="Kingan S."/>
            <person name="Baybayan P."/>
            <person name="Concepcion G."/>
            <person name="Jordan M."/>
            <person name="Riva A."/>
            <person name="Barbazuk W."/>
            <person name="Harkins T."/>
        </authorList>
    </citation>
    <scope>NUCLEOTIDE SEQUENCE [LARGE SCALE GENOMIC DNA]</scope>
    <source>
        <strain evidence="12">cv. Jamaican Lion 4</strain>
        <tissue evidence="11">Leaf</tissue>
    </source>
</reference>
<name>A0A7J6E4P9_CANSA</name>
<feature type="domain" description="HTH myb-type" evidence="10">
    <location>
        <begin position="58"/>
        <end position="108"/>
    </location>
</feature>
<dbReference type="GO" id="GO:0005634">
    <property type="term" value="C:nucleus"/>
    <property type="evidence" value="ECO:0007669"/>
    <property type="project" value="UniProtKB-SubCell"/>
</dbReference>
<feature type="region of interest" description="Disordered" evidence="8">
    <location>
        <begin position="229"/>
        <end position="249"/>
    </location>
</feature>
<dbReference type="InterPro" id="IPR001005">
    <property type="entry name" value="SANT/Myb"/>
</dbReference>
<dbReference type="SUPFAM" id="SSF46689">
    <property type="entry name" value="Homeodomain-like"/>
    <property type="match status" value="1"/>
</dbReference>
<keyword evidence="2" id="KW-0677">Repeat</keyword>
<dbReference type="CDD" id="cd00167">
    <property type="entry name" value="SANT"/>
    <property type="match status" value="2"/>
</dbReference>
<evidence type="ECO:0000256" key="1">
    <source>
        <dbReference type="ARBA" id="ARBA00004123"/>
    </source>
</evidence>
<evidence type="ECO:0000256" key="5">
    <source>
        <dbReference type="ARBA" id="ARBA00023163"/>
    </source>
</evidence>
<keyword evidence="6" id="KW-0539">Nucleus</keyword>
<dbReference type="Gene3D" id="1.10.10.60">
    <property type="entry name" value="Homeodomain-like"/>
    <property type="match status" value="2"/>
</dbReference>
<feature type="coiled-coil region" evidence="7">
    <location>
        <begin position="288"/>
        <end position="356"/>
    </location>
</feature>
<comment type="caution">
    <text evidence="11">The sequence shown here is derived from an EMBL/GenBank/DDBJ whole genome shotgun (WGS) entry which is preliminary data.</text>
</comment>
<dbReference type="EMBL" id="JAATIQ010000510">
    <property type="protein sequence ID" value="KAF4353276.1"/>
    <property type="molecule type" value="Genomic_DNA"/>
</dbReference>
<feature type="domain" description="HTH myb-type" evidence="10">
    <location>
        <begin position="1"/>
        <end position="57"/>
    </location>
</feature>
<evidence type="ECO:0000313" key="11">
    <source>
        <dbReference type="EMBL" id="KAF4353276.1"/>
    </source>
</evidence>
<dbReference type="GO" id="GO:0003677">
    <property type="term" value="F:DNA binding"/>
    <property type="evidence" value="ECO:0007669"/>
    <property type="project" value="UniProtKB-KW"/>
</dbReference>
<evidence type="ECO:0000256" key="3">
    <source>
        <dbReference type="ARBA" id="ARBA00023015"/>
    </source>
</evidence>
<evidence type="ECO:0000259" key="10">
    <source>
        <dbReference type="PROSITE" id="PS51294"/>
    </source>
</evidence>
<dbReference type="Proteomes" id="UP000583929">
    <property type="component" value="Unassembled WGS sequence"/>
</dbReference>
<gene>
    <name evidence="11" type="ORF">G4B88_028467</name>
</gene>
<evidence type="ECO:0000256" key="8">
    <source>
        <dbReference type="SAM" id="MobiDB-lite"/>
    </source>
</evidence>
<dbReference type="PANTHER" id="PTHR47214">
    <property type="entry name" value="PROTEIN ROUGH SHEATH 2 HOMOLOG"/>
    <property type="match status" value="1"/>
</dbReference>
<dbReference type="PROSITE" id="PS50090">
    <property type="entry name" value="MYB_LIKE"/>
    <property type="match status" value="2"/>
</dbReference>
<organism evidence="11 12">
    <name type="scientific">Cannabis sativa</name>
    <name type="common">Hemp</name>
    <name type="synonym">Marijuana</name>
    <dbReference type="NCBI Taxonomy" id="3483"/>
    <lineage>
        <taxon>Eukaryota</taxon>
        <taxon>Viridiplantae</taxon>
        <taxon>Streptophyta</taxon>
        <taxon>Embryophyta</taxon>
        <taxon>Tracheophyta</taxon>
        <taxon>Spermatophyta</taxon>
        <taxon>Magnoliopsida</taxon>
        <taxon>eudicotyledons</taxon>
        <taxon>Gunneridae</taxon>
        <taxon>Pentapetalae</taxon>
        <taxon>rosids</taxon>
        <taxon>fabids</taxon>
        <taxon>Rosales</taxon>
        <taxon>Cannabaceae</taxon>
        <taxon>Cannabis</taxon>
    </lineage>
</organism>
<feature type="domain" description="Myb-like" evidence="9">
    <location>
        <begin position="1"/>
        <end position="53"/>
    </location>
</feature>
<dbReference type="FunFam" id="1.10.10.60:FF:000449">
    <property type="entry name" value="MYB-related transcription factor"/>
    <property type="match status" value="1"/>
</dbReference>
<keyword evidence="4" id="KW-0238">DNA-binding</keyword>
<dbReference type="Pfam" id="PF13921">
    <property type="entry name" value="Myb_DNA-bind_6"/>
    <property type="match status" value="2"/>
</dbReference>
<sequence>MKERQRWQPEEDSLLRAYVKQYGPKDWNLISQRMGKPLQRDPKSCLERWKNYLKPGLKKGSLTPEEQSLVISLQAKYGNKWKKIAAEVPGRTAKRLGKWWEVFKEKQLKQLNKNNKSSSSSSSLLISATNSLQSHHHQLYPEGNIPITGVGSPENAAQGPYDHILETFAEKYVQPKLYAAAATGCVSPAFMPNMVVTDPDPVLSLGSVNSTVPAVVPPWMNSSSAAATSSLSSCTSSTPSPSVSLSLSPSEPVIDPEMNRLVPVQQLGSLVQYCKEVEEGRLSWLHHKKEATWRLSRLQQQLESEKARKRREKIEETEAKIRSLREEEMASLSRIENEYRDQLSELQREAESKEAKLVEAWCGKHARLAKLVDQIGVHAAGVSSLRLNTSTRPN</sequence>
<dbReference type="InterPro" id="IPR052844">
    <property type="entry name" value="Leaf_Dev_Regulator"/>
</dbReference>
<dbReference type="SMART" id="SM00717">
    <property type="entry name" value="SANT"/>
    <property type="match status" value="2"/>
</dbReference>
<evidence type="ECO:0000256" key="6">
    <source>
        <dbReference type="ARBA" id="ARBA00023242"/>
    </source>
</evidence>
<evidence type="ECO:0000259" key="9">
    <source>
        <dbReference type="PROSITE" id="PS50090"/>
    </source>
</evidence>
<dbReference type="PROSITE" id="PS51294">
    <property type="entry name" value="HTH_MYB"/>
    <property type="match status" value="2"/>
</dbReference>
<dbReference type="InterPro" id="IPR017930">
    <property type="entry name" value="Myb_dom"/>
</dbReference>
<keyword evidence="12" id="KW-1185">Reference proteome</keyword>
<comment type="subcellular location">
    <subcellularLocation>
        <location evidence="1">Nucleus</location>
    </subcellularLocation>
</comment>
<dbReference type="AlphaFoldDB" id="A0A7J6E4P9"/>
<dbReference type="InterPro" id="IPR009057">
    <property type="entry name" value="Homeodomain-like_sf"/>
</dbReference>
<keyword evidence="5" id="KW-0804">Transcription</keyword>
<evidence type="ECO:0000256" key="7">
    <source>
        <dbReference type="SAM" id="Coils"/>
    </source>
</evidence>
<evidence type="ECO:0000313" key="12">
    <source>
        <dbReference type="Proteomes" id="UP000583929"/>
    </source>
</evidence>
<dbReference type="PANTHER" id="PTHR47214:SF1">
    <property type="entry name" value="PROTEIN ROUGH SHEATH 2 HOMOLOG"/>
    <property type="match status" value="1"/>
</dbReference>
<keyword evidence="7" id="KW-0175">Coiled coil</keyword>
<proteinExistence type="predicted"/>
<feature type="domain" description="Myb-like" evidence="9">
    <location>
        <begin position="54"/>
        <end position="104"/>
    </location>
</feature>
<dbReference type="GO" id="GO:0006355">
    <property type="term" value="P:regulation of DNA-templated transcription"/>
    <property type="evidence" value="ECO:0007669"/>
    <property type="project" value="UniProtKB-ARBA"/>
</dbReference>
<evidence type="ECO:0000256" key="4">
    <source>
        <dbReference type="ARBA" id="ARBA00023125"/>
    </source>
</evidence>
<protein>
    <submittedName>
        <fullName evidence="11">Uncharacterized protein</fullName>
    </submittedName>
</protein>